<evidence type="ECO:0000256" key="4">
    <source>
        <dbReference type="ARBA" id="ARBA00022946"/>
    </source>
</evidence>
<proteinExistence type="inferred from homology"/>
<name>A0ABP1N1H9_XYLVO</name>
<sequence length="82" mass="10250">MTNWQMEVGRMTLYILFPIGVYYYFNQTDSIDEWIKEEKKKFTPISDKQREEFVQFIEEFNNKQRMKQLVEMEAKYQEMKMK</sequence>
<keyword evidence="3" id="KW-0812">Transmembrane</keyword>
<gene>
    <name evidence="9" type="ORF">XYLVIOL_LOCUS1220</name>
</gene>
<evidence type="ECO:0000256" key="6">
    <source>
        <dbReference type="ARBA" id="ARBA00023128"/>
    </source>
</evidence>
<keyword evidence="5" id="KW-1133">Transmembrane helix</keyword>
<comment type="similarity">
    <text evidence="8">Belongs to the PET100 family.</text>
</comment>
<evidence type="ECO:0000256" key="7">
    <source>
        <dbReference type="ARBA" id="ARBA00023136"/>
    </source>
</evidence>
<dbReference type="Pfam" id="PF09803">
    <property type="entry name" value="Pet100"/>
    <property type="match status" value="1"/>
</dbReference>
<keyword evidence="4" id="KW-0809">Transit peptide</keyword>
<evidence type="ECO:0000313" key="10">
    <source>
        <dbReference type="Proteomes" id="UP001642520"/>
    </source>
</evidence>
<evidence type="ECO:0000256" key="1">
    <source>
        <dbReference type="ARBA" id="ARBA00004167"/>
    </source>
</evidence>
<dbReference type="Proteomes" id="UP001642520">
    <property type="component" value="Unassembled WGS sequence"/>
</dbReference>
<dbReference type="PANTHER" id="PTHR33968">
    <property type="entry name" value="PROTEIN PET100 HOMOLOG, MITOCHONDRIAL"/>
    <property type="match status" value="1"/>
</dbReference>
<dbReference type="EMBL" id="CAXAJV020001281">
    <property type="protein sequence ID" value="CAL7934811.1"/>
    <property type="molecule type" value="Genomic_DNA"/>
</dbReference>
<evidence type="ECO:0000256" key="3">
    <source>
        <dbReference type="ARBA" id="ARBA00022692"/>
    </source>
</evidence>
<evidence type="ECO:0000256" key="2">
    <source>
        <dbReference type="ARBA" id="ARBA00004325"/>
    </source>
</evidence>
<dbReference type="PANTHER" id="PTHR33968:SF1">
    <property type="entry name" value="PROTEIN PET100 HOMOLOG, MITOCHONDRIAL"/>
    <property type="match status" value="1"/>
</dbReference>
<accession>A0ABP1N1H9</accession>
<comment type="subcellular location">
    <subcellularLocation>
        <location evidence="1">Membrane</location>
        <topology evidence="1">Single-pass membrane protein</topology>
    </subcellularLocation>
    <subcellularLocation>
        <location evidence="2">Mitochondrion membrane</location>
    </subcellularLocation>
</comment>
<organism evidence="9 10">
    <name type="scientific">Xylocopa violacea</name>
    <name type="common">Violet carpenter bee</name>
    <name type="synonym">Apis violacea</name>
    <dbReference type="NCBI Taxonomy" id="135666"/>
    <lineage>
        <taxon>Eukaryota</taxon>
        <taxon>Metazoa</taxon>
        <taxon>Ecdysozoa</taxon>
        <taxon>Arthropoda</taxon>
        <taxon>Hexapoda</taxon>
        <taxon>Insecta</taxon>
        <taxon>Pterygota</taxon>
        <taxon>Neoptera</taxon>
        <taxon>Endopterygota</taxon>
        <taxon>Hymenoptera</taxon>
        <taxon>Apocrita</taxon>
        <taxon>Aculeata</taxon>
        <taxon>Apoidea</taxon>
        <taxon>Anthophila</taxon>
        <taxon>Apidae</taxon>
        <taxon>Xylocopa</taxon>
        <taxon>Xylocopa</taxon>
    </lineage>
</organism>
<keyword evidence="10" id="KW-1185">Reference proteome</keyword>
<comment type="caution">
    <text evidence="9">The sequence shown here is derived from an EMBL/GenBank/DDBJ whole genome shotgun (WGS) entry which is preliminary data.</text>
</comment>
<evidence type="ECO:0000256" key="5">
    <source>
        <dbReference type="ARBA" id="ARBA00022989"/>
    </source>
</evidence>
<dbReference type="InterPro" id="IPR018625">
    <property type="entry name" value="Pet100"/>
</dbReference>
<reference evidence="9 10" key="1">
    <citation type="submission" date="2024-08" db="EMBL/GenBank/DDBJ databases">
        <authorList>
            <person name="Will J Nash"/>
            <person name="Angela Man"/>
            <person name="Seanna McTaggart"/>
            <person name="Kendall Baker"/>
            <person name="Tom Barker"/>
            <person name="Leah Catchpole"/>
            <person name="Alex Durrant"/>
            <person name="Karim Gharbi"/>
            <person name="Naomi Irish"/>
            <person name="Gemy Kaithakottil"/>
            <person name="Debby Ku"/>
            <person name="Aaliyah Providence"/>
            <person name="Felix Shaw"/>
            <person name="David Swarbreck"/>
            <person name="Chris Watkins"/>
            <person name="Ann M. McCartney"/>
            <person name="Giulio Formenti"/>
            <person name="Alice Mouton"/>
            <person name="Noel Vella"/>
            <person name="Bjorn M von Reumont"/>
            <person name="Adriana Vella"/>
            <person name="Wilfried Haerty"/>
        </authorList>
    </citation>
    <scope>NUCLEOTIDE SEQUENCE [LARGE SCALE GENOMIC DNA]</scope>
</reference>
<protein>
    <submittedName>
        <fullName evidence="9">Uncharacterized protein</fullName>
    </submittedName>
</protein>
<keyword evidence="7" id="KW-0472">Membrane</keyword>
<keyword evidence="6" id="KW-0496">Mitochondrion</keyword>
<evidence type="ECO:0000256" key="8">
    <source>
        <dbReference type="ARBA" id="ARBA00038077"/>
    </source>
</evidence>
<evidence type="ECO:0000313" key="9">
    <source>
        <dbReference type="EMBL" id="CAL7934811.1"/>
    </source>
</evidence>